<dbReference type="InterPro" id="IPR049492">
    <property type="entry name" value="BD-FAE-like_dom"/>
</dbReference>
<protein>
    <submittedName>
        <fullName evidence="5">Alpha/beta hydrolase</fullName>
    </submittedName>
</protein>
<dbReference type="RefSeq" id="WP_201782941.1">
    <property type="nucleotide sequence ID" value="NZ_CP012700.1"/>
</dbReference>
<dbReference type="SUPFAM" id="SSF53474">
    <property type="entry name" value="alpha/beta-Hydrolases"/>
    <property type="match status" value="1"/>
</dbReference>
<organism evidence="5 6">
    <name type="scientific">Sphingopyxis macrogoltabida</name>
    <name type="common">Sphingomonas macrogoltabidus</name>
    <dbReference type="NCBI Taxonomy" id="33050"/>
    <lineage>
        <taxon>Bacteria</taxon>
        <taxon>Pseudomonadati</taxon>
        <taxon>Pseudomonadota</taxon>
        <taxon>Alphaproteobacteria</taxon>
        <taxon>Sphingomonadales</taxon>
        <taxon>Sphingomonadaceae</taxon>
        <taxon>Sphingopyxis</taxon>
    </lineage>
</organism>
<dbReference type="Gene3D" id="3.40.50.1820">
    <property type="entry name" value="alpha/beta hydrolase"/>
    <property type="match status" value="1"/>
</dbReference>
<reference evidence="5 6" key="1">
    <citation type="journal article" date="2015" name="Genome Announc.">
        <title>Complete Genome Sequence of Polypropylene Glycol- and Polyethylene Glycol-Degrading Sphingopyxis macrogoltabida Strain EY-1.</title>
        <authorList>
            <person name="Ohtsubo Y."/>
            <person name="Nagata Y."/>
            <person name="Numata M."/>
            <person name="Tsuchikane K."/>
            <person name="Hosoyama A."/>
            <person name="Yamazoe A."/>
            <person name="Tsuda M."/>
            <person name="Fujita N."/>
            <person name="Kawai F."/>
        </authorList>
    </citation>
    <scope>NUCLEOTIDE SEQUENCE [LARGE SCALE GENOMIC DNA]</scope>
    <source>
        <strain evidence="5 6">EY-1</strain>
    </source>
</reference>
<dbReference type="InterPro" id="IPR050300">
    <property type="entry name" value="GDXG_lipolytic_enzyme"/>
</dbReference>
<dbReference type="PROSITE" id="PS01174">
    <property type="entry name" value="LIPASE_GDXG_SER"/>
    <property type="match status" value="1"/>
</dbReference>
<dbReference type="PANTHER" id="PTHR48081">
    <property type="entry name" value="AB HYDROLASE SUPERFAMILY PROTEIN C4A8.06C"/>
    <property type="match status" value="1"/>
</dbReference>
<feature type="active site" evidence="3">
    <location>
        <position position="161"/>
    </location>
</feature>
<comment type="similarity">
    <text evidence="1">Belongs to the 'GDXG' lipolytic enzyme family.</text>
</comment>
<dbReference type="Proteomes" id="UP000058074">
    <property type="component" value="Chromosome"/>
</dbReference>
<sequence>MRKVLIGLFIAVATFAAAFLLSPWPSVLVIRAIFDSGAAEASAKLEKHLPRSIQTETRQYDPKDADAFMDIHRPKRVLTGAPTVVWVHGGGFVSGRRSDLANYTKILAGQGFIVVNIDYTIAPGEKYPMPVRQVNRALGYLSQNAQALGVDRDHIVLAGDSAGAQIAAQTAAVIADPDYARTVGIVPSISYQQIAGVLLFCGVYDITKMGEGGGLIGWFVKSTSWAYSGKRDWRDAQGFESINFGPSITSNYPPAFVSAGNADPLGPQSVSFADSLEAKGVAVDRLFFKAEYEPPLGHEYQFDLDTAAGKAALSRSVVWLRSLPRRQLSLPVRLDQADHE</sequence>
<feature type="domain" description="BD-FAE-like" evidence="4">
    <location>
        <begin position="69"/>
        <end position="270"/>
    </location>
</feature>
<evidence type="ECO:0000313" key="6">
    <source>
        <dbReference type="Proteomes" id="UP000058074"/>
    </source>
</evidence>
<evidence type="ECO:0000259" key="4">
    <source>
        <dbReference type="Pfam" id="PF20434"/>
    </source>
</evidence>
<dbReference type="InterPro" id="IPR033140">
    <property type="entry name" value="Lipase_GDXG_put_SER_AS"/>
</dbReference>
<evidence type="ECO:0000256" key="1">
    <source>
        <dbReference type="ARBA" id="ARBA00010515"/>
    </source>
</evidence>
<dbReference type="Pfam" id="PF20434">
    <property type="entry name" value="BD-FAE"/>
    <property type="match status" value="1"/>
</dbReference>
<dbReference type="AlphaFoldDB" id="A0A0N9UFK2"/>
<proteinExistence type="inferred from homology"/>
<dbReference type="EMBL" id="CP012700">
    <property type="protein sequence ID" value="ALH82524.1"/>
    <property type="molecule type" value="Genomic_DNA"/>
</dbReference>
<evidence type="ECO:0000256" key="3">
    <source>
        <dbReference type="PROSITE-ProRule" id="PRU10038"/>
    </source>
</evidence>
<keyword evidence="2 5" id="KW-0378">Hydrolase</keyword>
<dbReference type="KEGG" id="smag:AN936_19815"/>
<name>A0A0N9UFK2_SPHMC</name>
<accession>A0A0N9UFK2</accession>
<evidence type="ECO:0000313" key="5">
    <source>
        <dbReference type="EMBL" id="ALH82524.1"/>
    </source>
</evidence>
<dbReference type="InterPro" id="IPR029058">
    <property type="entry name" value="AB_hydrolase_fold"/>
</dbReference>
<dbReference type="GO" id="GO:0016787">
    <property type="term" value="F:hydrolase activity"/>
    <property type="evidence" value="ECO:0007669"/>
    <property type="project" value="UniProtKB-KW"/>
</dbReference>
<gene>
    <name evidence="5" type="ORF">AN936_19815</name>
</gene>
<evidence type="ECO:0000256" key="2">
    <source>
        <dbReference type="ARBA" id="ARBA00022801"/>
    </source>
</evidence>
<dbReference type="PATRIC" id="fig|33050.5.peg.4112"/>